<keyword evidence="1" id="KW-0472">Membrane</keyword>
<accession>A0A517MEV2</accession>
<proteinExistence type="predicted"/>
<dbReference type="RefSeq" id="WP_145351580.1">
    <property type="nucleotide sequence ID" value="NZ_CP036262.1"/>
</dbReference>
<evidence type="ECO:0000313" key="2">
    <source>
        <dbReference type="EMBL" id="QDS93405.1"/>
    </source>
</evidence>
<reference evidence="2 3" key="1">
    <citation type="submission" date="2019-02" db="EMBL/GenBank/DDBJ databases">
        <title>Deep-cultivation of Planctomycetes and their phenomic and genomic characterization uncovers novel biology.</title>
        <authorList>
            <person name="Wiegand S."/>
            <person name="Jogler M."/>
            <person name="Boedeker C."/>
            <person name="Pinto D."/>
            <person name="Vollmers J."/>
            <person name="Rivas-Marin E."/>
            <person name="Kohn T."/>
            <person name="Peeters S.H."/>
            <person name="Heuer A."/>
            <person name="Rast P."/>
            <person name="Oberbeckmann S."/>
            <person name="Bunk B."/>
            <person name="Jeske O."/>
            <person name="Meyerdierks A."/>
            <person name="Storesund J.E."/>
            <person name="Kallscheuer N."/>
            <person name="Luecker S."/>
            <person name="Lage O.M."/>
            <person name="Pohl T."/>
            <person name="Merkel B.J."/>
            <person name="Hornburger P."/>
            <person name="Mueller R.-W."/>
            <person name="Bruemmer F."/>
            <person name="Labrenz M."/>
            <person name="Spormann A.M."/>
            <person name="Op den Camp H."/>
            <person name="Overmann J."/>
            <person name="Amann R."/>
            <person name="Jetten M.S.M."/>
            <person name="Mascher T."/>
            <person name="Medema M.H."/>
            <person name="Devos D.P."/>
            <person name="Kaster A.-K."/>
            <person name="Ovreas L."/>
            <person name="Rohde M."/>
            <person name="Galperin M.Y."/>
            <person name="Jogler C."/>
        </authorList>
    </citation>
    <scope>NUCLEOTIDE SEQUENCE [LARGE SCALE GENOMIC DNA]</scope>
    <source>
        <strain evidence="2 3">FF011L</strain>
    </source>
</reference>
<keyword evidence="1" id="KW-1133">Transmembrane helix</keyword>
<feature type="transmembrane region" description="Helical" evidence="1">
    <location>
        <begin position="20"/>
        <end position="40"/>
    </location>
</feature>
<organism evidence="2 3">
    <name type="scientific">Roseimaritima multifibrata</name>
    <dbReference type="NCBI Taxonomy" id="1930274"/>
    <lineage>
        <taxon>Bacteria</taxon>
        <taxon>Pseudomonadati</taxon>
        <taxon>Planctomycetota</taxon>
        <taxon>Planctomycetia</taxon>
        <taxon>Pirellulales</taxon>
        <taxon>Pirellulaceae</taxon>
        <taxon>Roseimaritima</taxon>
    </lineage>
</organism>
<protein>
    <submittedName>
        <fullName evidence="2">Uncharacterized protein</fullName>
    </submittedName>
</protein>
<dbReference type="OrthoDB" id="219623at2"/>
<dbReference type="Proteomes" id="UP000320672">
    <property type="component" value="Chromosome"/>
</dbReference>
<evidence type="ECO:0000256" key="1">
    <source>
        <dbReference type="SAM" id="Phobius"/>
    </source>
</evidence>
<sequence>MKTSPRFSNSCGQRRSGVVLLLVLGMLALFSLLTATYVIFTSQAKLASVSIGQRTTRAVAPEDLLDRASVLALSGSQDNSSAWFGQSILEDRYGNDVITGNLRNAANFLDDGSGRTSGTPGALSYVTGVPANDRTNYRFLRVQTNLPLPVDDILTGRYFTMTEGPLKNMTFRIVRSYANRSSFTDNRRFLDRILILDAGPHLETLITHEGLTRDLATWMVPNTATPDVSAVGALLYGKGANGVWGGGGTVTSAAALATDDVGLDFVINGRVRNGYGYGWNDTTGSLSNYQTITAGSENIDVPLNLLPNYASYYIPTAANGDPLPFGDPDEPFDVPDYRDMYLAHFPESLALGPQSPSFVRPALVNYVTAYFNQSLDDMESSNPERLQLILSMLIRSTMRPLPISGAPEYGGGNRYAVFDGGAENHAAFSTTINYSAPTAAGVLALAEALVDGPWDVDNNGNGINDSVFIDAGLPRITLPDGTLVQPMPAYRIEDLSGRVNVNTAGSLATLVNSVLGYNTTNNTARSISSMYARPPLGTGAALETANPVTVIQPAGIGYGPAEIDPRVLYTGGVTAATPPALSLVRGRYGNGFPGLSVSSDEPIGVLRRAHYPASHTMVNSFGLPMDVWGRGSVAVDPTGAPLFSGLTNLLDLNGDSTSDANELINDPYETMMNGVLRGDTKYTLAELEAMLRNWDWDQNQLNRRLVGAYNQQKSSPAVDPQRYVTTISSSDDQIPTQASYKMRTEIEGTSPLAYREGSTPPPPANPFIGHPVQRLIEALGFGTPPYSNAEITRFEQIVPADIRLGMKMDLNRWFGNGIDDDGDGVVDDPVEVDNGEQVYAGSSWVTNGGDFSREADESIAPLNIGQNGGRQRLAKDLYNLMMILLYDKNTNQVYRFPDTPTAPGGIAQPQFDQDFAAWRVAQWAVNVVDFRDPDGIMTRFSYDTRPYDGWDITPGNPTTKVVYGMETPELLLTEGLAFHDRRAKDTPAGGASFQAGSDWGAMPDDDLDQHRIPQGSSYIEIYNPRTPAAPAAPTSFTAPNPQGIAPRSELYQTVGTETALNLAATGPDGNPVFRVAIGRVQTKGETPVETPLEYLDDADLLKTAAFQTPQGASGLHMDPFDTTRDISVDRVVWMGNSDPTAIGGTLPPDSPAERIYWNRIASGTYTGSNPFLMGGQYAVIGPRNVTYLGADAALDTSSVVNYQSKQRIEMDHESIRMFNIADTRLTPDFAGETNPSIRPIVGIIAQANPPSHWTAANPPEIGFNISEPVAIAPAGGNPGYYPQPDDQLDAAFPFDSYSTALDTPFDKVAGRPLEGGTPENPDGQKTGTRTNFRTAFLQRLADPTQAYDANTNPYITVDWMPMDLTVFNGEQPETIETDAMGEPRHVDADDPNPYSDAGIAIAGLPIQLGSRYKSGLPNDPSMAVAFDATPTNHLYSSNTVEPVDATRSGGTAIFPYDVHVDPSGDINSGGNFTTHATTVGYLNHSFGRRWSDDSRVRFLGVPDQAAFPWIPWLDRPFASPYEIMYVPSSAPGRLGVECYFPTKKPGGPVTDPYSNGNPETWAGSYGSFLNYFAHDDADGGALDAPNVHRILDWIKTPQPYDALEQLITPNWIAKSSTWNSAGAADPVAATTVNSVPKNYVTLYTNELYGPPFNWIGPDDLRGKINLNTIVSPQVYRSIFAPRARNSGEYSNGAFWDEFINSRRSFAPVAATAPGSRLTTTTLNLVPGQDPEFPTPYVGAFQPGETGHVVPDLNTIHGGVADRMRRDEQQLKLTRKQFTDPQEPLFYRDPADTLNGITAADTPGRHPYFQVNEIARLPNLVSNNSNTFAMWVTVAMFEVDTATGNVLGEYNADQGTNKRYRAFYIIDRSVPVACEPGKEHNVKDTILFSRILN</sequence>
<dbReference type="KEGG" id="rml:FF011L_21750"/>
<gene>
    <name evidence="2" type="ORF">FF011L_21750</name>
</gene>
<name>A0A517MEV2_9BACT</name>
<dbReference type="EMBL" id="CP036262">
    <property type="protein sequence ID" value="QDS93405.1"/>
    <property type="molecule type" value="Genomic_DNA"/>
</dbReference>
<keyword evidence="3" id="KW-1185">Reference proteome</keyword>
<keyword evidence="1" id="KW-0812">Transmembrane</keyword>
<evidence type="ECO:0000313" key="3">
    <source>
        <dbReference type="Proteomes" id="UP000320672"/>
    </source>
</evidence>